<organism evidence="7 8">
    <name type="scientific">Calditerrivibrio nitroreducens</name>
    <dbReference type="NCBI Taxonomy" id="477976"/>
    <lineage>
        <taxon>Bacteria</taxon>
        <taxon>Pseudomonadati</taxon>
        <taxon>Deferribacterota</taxon>
        <taxon>Deferribacteres</taxon>
        <taxon>Deferribacterales</taxon>
        <taxon>Calditerrivibrionaceae</taxon>
    </lineage>
</organism>
<dbReference type="Pfam" id="PF03739">
    <property type="entry name" value="LptF_LptG"/>
    <property type="match status" value="1"/>
</dbReference>
<keyword evidence="4 6" id="KW-1133">Transmembrane helix</keyword>
<dbReference type="GO" id="GO:0015920">
    <property type="term" value="P:lipopolysaccharide transport"/>
    <property type="evidence" value="ECO:0007669"/>
    <property type="project" value="TreeGrafter"/>
</dbReference>
<evidence type="ECO:0000256" key="6">
    <source>
        <dbReference type="SAM" id="Phobius"/>
    </source>
</evidence>
<evidence type="ECO:0000256" key="3">
    <source>
        <dbReference type="ARBA" id="ARBA00022692"/>
    </source>
</evidence>
<feature type="transmembrane region" description="Helical" evidence="6">
    <location>
        <begin position="108"/>
        <end position="137"/>
    </location>
</feature>
<dbReference type="InterPro" id="IPR005495">
    <property type="entry name" value="LptG/LptF_permease"/>
</dbReference>
<feature type="transmembrane region" description="Helical" evidence="6">
    <location>
        <begin position="31"/>
        <end position="53"/>
    </location>
</feature>
<evidence type="ECO:0000256" key="2">
    <source>
        <dbReference type="ARBA" id="ARBA00022475"/>
    </source>
</evidence>
<keyword evidence="3 6" id="KW-0812">Transmembrane</keyword>
<comment type="subcellular location">
    <subcellularLocation>
        <location evidence="1">Cell membrane</location>
        <topology evidence="1">Multi-pass membrane protein</topology>
    </subcellularLocation>
</comment>
<dbReference type="PANTHER" id="PTHR33529">
    <property type="entry name" value="SLR0882 PROTEIN-RELATED"/>
    <property type="match status" value="1"/>
</dbReference>
<dbReference type="PANTHER" id="PTHR33529:SF8">
    <property type="entry name" value="PERMEASE, YJGP_YJGQ FAMILY"/>
    <property type="match status" value="1"/>
</dbReference>
<accession>A0A2J6WMG0</accession>
<evidence type="ECO:0000313" key="8">
    <source>
        <dbReference type="Proteomes" id="UP000242881"/>
    </source>
</evidence>
<dbReference type="EMBL" id="PNIN01000038">
    <property type="protein sequence ID" value="PMP71573.1"/>
    <property type="molecule type" value="Genomic_DNA"/>
</dbReference>
<feature type="transmembrane region" description="Helical" evidence="6">
    <location>
        <begin position="80"/>
        <end position="101"/>
    </location>
</feature>
<keyword evidence="5 6" id="KW-0472">Membrane</keyword>
<feature type="transmembrane region" description="Helical" evidence="6">
    <location>
        <begin position="298"/>
        <end position="316"/>
    </location>
</feature>
<evidence type="ECO:0000256" key="5">
    <source>
        <dbReference type="ARBA" id="ARBA00023136"/>
    </source>
</evidence>
<dbReference type="GO" id="GO:0043190">
    <property type="term" value="C:ATP-binding cassette (ABC) transporter complex"/>
    <property type="evidence" value="ECO:0007669"/>
    <property type="project" value="TreeGrafter"/>
</dbReference>
<sequence>MDRQRYFCIFIINKDWQGAQMNKFQIYFLKILIRNFIVVEAFVYIIYMFFMFFTQSKYIARYGATFKDIFIYDVMRSPVFISQTLPVSFIVAVVVTFIILIRTTEITAYVSIGGSLLSILKVLVFLSIFVSVIMFFLTEFVVPKSQAKSNDYKIKYIEKREEVRVTTLNNFWIKDKNSFIQVGTIDIINKKLFDIKFIDLDENGKIVKVRYISQADYIEGKKWSILDYKDVDTTDVPKIVKEEKNFIQDNDFFTRLVDVSLVFQPKELTFSELKKIVKFYKSKGLSYSLHMCYYYNKIANILNVVLLVIVVLPFLIDLSRGFSYIRAAGNGIVIVFLYFIAQSTFFSMGKSGVMPPFWSNFLGYFIFISIGLFGYYRKRKLFYV</sequence>
<evidence type="ECO:0000256" key="4">
    <source>
        <dbReference type="ARBA" id="ARBA00022989"/>
    </source>
</evidence>
<feature type="transmembrane region" description="Helical" evidence="6">
    <location>
        <begin position="328"/>
        <end position="345"/>
    </location>
</feature>
<dbReference type="AlphaFoldDB" id="A0A2J6WMG0"/>
<gene>
    <name evidence="7" type="ORF">C0187_03485</name>
</gene>
<reference evidence="7 8" key="1">
    <citation type="submission" date="2018-01" db="EMBL/GenBank/DDBJ databases">
        <title>Metagenomic assembled genomes from two thermal pools in the Uzon Caldera, Kamchatka, Russia.</title>
        <authorList>
            <person name="Wilkins L."/>
            <person name="Ettinger C."/>
        </authorList>
    </citation>
    <scope>NUCLEOTIDE SEQUENCE [LARGE SCALE GENOMIC DNA]</scope>
    <source>
        <strain evidence="7">ZAV-05</strain>
    </source>
</reference>
<keyword evidence="2" id="KW-1003">Cell membrane</keyword>
<evidence type="ECO:0000313" key="7">
    <source>
        <dbReference type="EMBL" id="PMP71573.1"/>
    </source>
</evidence>
<comment type="caution">
    <text evidence="7">The sequence shown here is derived from an EMBL/GenBank/DDBJ whole genome shotgun (WGS) entry which is preliminary data.</text>
</comment>
<protein>
    <recommendedName>
        <fullName evidence="9">Permease YjgP/YjgQ family protein</fullName>
    </recommendedName>
</protein>
<feature type="transmembrane region" description="Helical" evidence="6">
    <location>
        <begin position="357"/>
        <end position="376"/>
    </location>
</feature>
<proteinExistence type="predicted"/>
<evidence type="ECO:0008006" key="9">
    <source>
        <dbReference type="Google" id="ProtNLM"/>
    </source>
</evidence>
<name>A0A2J6WMG0_9BACT</name>
<dbReference type="Proteomes" id="UP000242881">
    <property type="component" value="Unassembled WGS sequence"/>
</dbReference>
<evidence type="ECO:0000256" key="1">
    <source>
        <dbReference type="ARBA" id="ARBA00004651"/>
    </source>
</evidence>